<evidence type="ECO:0000313" key="2">
    <source>
        <dbReference type="EMBL" id="MBL3656410.1"/>
    </source>
</evidence>
<sequence length="175" mass="20710">MARSELDNFNIDVFKLKSGDHDYQFQIGNKFFDAFPESLIDKGNGEVKVTLEKTETFIKLNTHIEVTVELSCDRSLDLFDHPINTDNEIILKFGDEEEEISEEIMIIPRDRQRINLAQFIYEFIMISIPMKKLHPRYNEDEESDEIIYTSETMPDTDEDQNEDIDPRWQKLKKLK</sequence>
<dbReference type="EMBL" id="JAESIY010000005">
    <property type="protein sequence ID" value="MBL3656410.1"/>
    <property type="molecule type" value="Genomic_DNA"/>
</dbReference>
<accession>A0A937K0L3</accession>
<protein>
    <submittedName>
        <fullName evidence="2">DUF177 domain-containing protein</fullName>
    </submittedName>
</protein>
<dbReference type="InterPro" id="IPR003772">
    <property type="entry name" value="YceD"/>
</dbReference>
<keyword evidence="3" id="KW-1185">Reference proteome</keyword>
<comment type="caution">
    <text evidence="2">The sequence shown here is derived from an EMBL/GenBank/DDBJ whole genome shotgun (WGS) entry which is preliminary data.</text>
</comment>
<evidence type="ECO:0000256" key="1">
    <source>
        <dbReference type="SAM" id="MobiDB-lite"/>
    </source>
</evidence>
<name>A0A937K0L3_9BACT</name>
<evidence type="ECO:0000313" key="3">
    <source>
        <dbReference type="Proteomes" id="UP000659388"/>
    </source>
</evidence>
<reference evidence="2" key="1">
    <citation type="submission" date="2021-01" db="EMBL/GenBank/DDBJ databases">
        <title>Fulvivirga kasyanovii gen. nov., sp nov., a novel member of the phylum Bacteroidetes isolated from seawater in a mussel farm.</title>
        <authorList>
            <person name="Zhao L.-H."/>
            <person name="Wang Z.-J."/>
        </authorList>
    </citation>
    <scope>NUCLEOTIDE SEQUENCE</scope>
    <source>
        <strain evidence="2">2943</strain>
    </source>
</reference>
<dbReference type="Pfam" id="PF02620">
    <property type="entry name" value="YceD"/>
    <property type="match status" value="1"/>
</dbReference>
<proteinExistence type="predicted"/>
<dbReference type="Proteomes" id="UP000659388">
    <property type="component" value="Unassembled WGS sequence"/>
</dbReference>
<feature type="region of interest" description="Disordered" evidence="1">
    <location>
        <begin position="139"/>
        <end position="175"/>
    </location>
</feature>
<organism evidence="2 3">
    <name type="scientific">Fulvivirga sediminis</name>
    <dbReference type="NCBI Taxonomy" id="2803949"/>
    <lineage>
        <taxon>Bacteria</taxon>
        <taxon>Pseudomonadati</taxon>
        <taxon>Bacteroidota</taxon>
        <taxon>Cytophagia</taxon>
        <taxon>Cytophagales</taxon>
        <taxon>Fulvivirgaceae</taxon>
        <taxon>Fulvivirga</taxon>
    </lineage>
</organism>
<feature type="compositionally biased region" description="Acidic residues" evidence="1">
    <location>
        <begin position="154"/>
        <end position="163"/>
    </location>
</feature>
<dbReference type="RefSeq" id="WP_202244209.1">
    <property type="nucleotide sequence ID" value="NZ_JAESIY010000005.1"/>
</dbReference>
<gene>
    <name evidence="2" type="ORF">JL102_09735</name>
</gene>
<dbReference type="AlphaFoldDB" id="A0A937K0L3"/>